<accession>A0A2H1W9D0</accession>
<reference evidence="1" key="1">
    <citation type="submission" date="2016-07" db="EMBL/GenBank/DDBJ databases">
        <authorList>
            <person name="Bretaudeau A."/>
        </authorList>
    </citation>
    <scope>NUCLEOTIDE SEQUENCE</scope>
    <source>
        <strain evidence="1">Rice</strain>
        <tissue evidence="1">Whole body</tissue>
    </source>
</reference>
<protein>
    <submittedName>
        <fullName evidence="1">SFRICE_022016</fullName>
    </submittedName>
</protein>
<proteinExistence type="predicted"/>
<dbReference type="EMBL" id="ODYU01007150">
    <property type="protein sequence ID" value="SOQ49678.1"/>
    <property type="molecule type" value="Genomic_DNA"/>
</dbReference>
<evidence type="ECO:0000313" key="1">
    <source>
        <dbReference type="EMBL" id="SOQ49678.1"/>
    </source>
</evidence>
<name>A0A2H1W9D0_SPOFR</name>
<sequence length="102" mass="11457">MTLYNDDVNRILDYLTRNDHDHQQVNKNPVKMDNFQQDGLMSDSWPTSDDLLENIFSLEQGSLNFLEDAIPDFNLCENVSQPSEAISSSCSDSGLSSDPAEL</sequence>
<dbReference type="AlphaFoldDB" id="A0A2H1W9D0"/>
<organism evidence="1">
    <name type="scientific">Spodoptera frugiperda</name>
    <name type="common">Fall armyworm</name>
    <dbReference type="NCBI Taxonomy" id="7108"/>
    <lineage>
        <taxon>Eukaryota</taxon>
        <taxon>Metazoa</taxon>
        <taxon>Ecdysozoa</taxon>
        <taxon>Arthropoda</taxon>
        <taxon>Hexapoda</taxon>
        <taxon>Insecta</taxon>
        <taxon>Pterygota</taxon>
        <taxon>Neoptera</taxon>
        <taxon>Endopterygota</taxon>
        <taxon>Lepidoptera</taxon>
        <taxon>Glossata</taxon>
        <taxon>Ditrysia</taxon>
        <taxon>Noctuoidea</taxon>
        <taxon>Noctuidae</taxon>
        <taxon>Amphipyrinae</taxon>
        <taxon>Spodoptera</taxon>
    </lineage>
</organism>
<gene>
    <name evidence="1" type="ORF">SFRICE_022016</name>
</gene>